<comment type="caution">
    <text evidence="2">The sequence shown here is derived from an EMBL/GenBank/DDBJ whole genome shotgun (WGS) entry which is preliminary data.</text>
</comment>
<accession>A0AAD7TNR3</accession>
<protein>
    <recommendedName>
        <fullName evidence="1">Amidohydrolase-related domain-containing protein</fullName>
    </recommendedName>
</protein>
<name>A0AAD7TNR3_9APHY</name>
<dbReference type="AlphaFoldDB" id="A0AAD7TNR3"/>
<dbReference type="GO" id="GO:0016787">
    <property type="term" value="F:hydrolase activity"/>
    <property type="evidence" value="ECO:0007669"/>
    <property type="project" value="InterPro"/>
</dbReference>
<keyword evidence="3" id="KW-1185">Reference proteome</keyword>
<dbReference type="Gene3D" id="3.20.20.140">
    <property type="entry name" value="Metal-dependent hydrolases"/>
    <property type="match status" value="1"/>
</dbReference>
<feature type="domain" description="Amidohydrolase-related" evidence="1">
    <location>
        <begin position="247"/>
        <end position="406"/>
    </location>
</feature>
<dbReference type="PANTHER" id="PTHR43383:SF2">
    <property type="entry name" value="AMIDOHYDROLASE 2 FAMILY PROTEIN"/>
    <property type="match status" value="1"/>
</dbReference>
<evidence type="ECO:0000259" key="1">
    <source>
        <dbReference type="Pfam" id="PF04909"/>
    </source>
</evidence>
<dbReference type="InterPro" id="IPR006680">
    <property type="entry name" value="Amidohydro-rel"/>
</dbReference>
<dbReference type="Proteomes" id="UP001215151">
    <property type="component" value="Unassembled WGS sequence"/>
</dbReference>
<dbReference type="PANTHER" id="PTHR43383">
    <property type="entry name" value="NODULIN 6"/>
    <property type="match status" value="1"/>
</dbReference>
<reference evidence="2" key="1">
    <citation type="submission" date="2022-11" db="EMBL/GenBank/DDBJ databases">
        <title>Genome Sequence of Cubamyces cubensis.</title>
        <authorList>
            <person name="Buettner E."/>
        </authorList>
    </citation>
    <scope>NUCLEOTIDE SEQUENCE</scope>
    <source>
        <strain evidence="2">MPL-01</strain>
    </source>
</reference>
<dbReference type="SUPFAM" id="SSF51556">
    <property type="entry name" value="Metallo-dependent hydrolases"/>
    <property type="match status" value="1"/>
</dbReference>
<evidence type="ECO:0000313" key="2">
    <source>
        <dbReference type="EMBL" id="KAJ8472931.1"/>
    </source>
</evidence>
<sequence length="415" mass="46661">MDMSEDIRELSRVVFSYPAIDNHAHAFLREEHKNAFPFEGLVSEASGEKASQDATNTMACYRATAQLAKLFGLAPGADWEAVKRHRQELPYDQLCRLCMGPTRIQCILIDDGLGCTDNTYPYRWHDQFTGSPTKRIVRVEALAEEILKRGIETQFVAGELSPSKLCHRFMTGLEAALTTAATDSEVAGFKSIACYRTGLNVSFVTSLMDDAVISEIEQLLTKLSLIYMTKRELRLAHKEINDYVVNVTMRIAGEHGKPVQFHTGLGDNDITLTLSSPAHLQPLIKAYPATKIVLLHSSYPFTKEAGYLTAVYENVYLDFGEIFPFLSADGQRQVVRQVLELAPTNKIMWPTDGHYWPESYYLGTLQARQALFEVLESSIKRWELTLPQAISIVKGALFDNANRIYNLRLEPITTP</sequence>
<organism evidence="2 3">
    <name type="scientific">Trametes cubensis</name>
    <dbReference type="NCBI Taxonomy" id="1111947"/>
    <lineage>
        <taxon>Eukaryota</taxon>
        <taxon>Fungi</taxon>
        <taxon>Dikarya</taxon>
        <taxon>Basidiomycota</taxon>
        <taxon>Agaricomycotina</taxon>
        <taxon>Agaricomycetes</taxon>
        <taxon>Polyporales</taxon>
        <taxon>Polyporaceae</taxon>
        <taxon>Trametes</taxon>
    </lineage>
</organism>
<evidence type="ECO:0000313" key="3">
    <source>
        <dbReference type="Proteomes" id="UP001215151"/>
    </source>
</evidence>
<dbReference type="EMBL" id="JAPEVG010000240">
    <property type="protein sequence ID" value="KAJ8472931.1"/>
    <property type="molecule type" value="Genomic_DNA"/>
</dbReference>
<proteinExistence type="predicted"/>
<dbReference type="Pfam" id="PF04909">
    <property type="entry name" value="Amidohydro_2"/>
    <property type="match status" value="1"/>
</dbReference>
<dbReference type="InterPro" id="IPR032466">
    <property type="entry name" value="Metal_Hydrolase"/>
</dbReference>
<gene>
    <name evidence="2" type="ORF">ONZ51_g8177</name>
</gene>